<dbReference type="PROSITE" id="PS00138">
    <property type="entry name" value="SUBTILASE_SER"/>
    <property type="match status" value="1"/>
</dbReference>
<feature type="active site" description="Charge relay system" evidence="5">
    <location>
        <position position="426"/>
    </location>
</feature>
<dbReference type="EMBL" id="WOWA01000007">
    <property type="protein sequence ID" value="NLV14371.1"/>
    <property type="molecule type" value="Genomic_DNA"/>
</dbReference>
<organism evidence="8 9">
    <name type="scientific">Haloarcula argentinensis</name>
    <dbReference type="NCBI Taxonomy" id="43776"/>
    <lineage>
        <taxon>Archaea</taxon>
        <taxon>Methanobacteriati</taxon>
        <taxon>Methanobacteriota</taxon>
        <taxon>Stenosarchaea group</taxon>
        <taxon>Halobacteria</taxon>
        <taxon>Halobacteriales</taxon>
        <taxon>Haloarculaceae</taxon>
        <taxon>Haloarcula</taxon>
    </lineage>
</organism>
<keyword evidence="2 5" id="KW-0645">Protease</keyword>
<name>A0A847UQ74_HALAR</name>
<comment type="similarity">
    <text evidence="1 5 6">Belongs to the peptidase S8 family.</text>
</comment>
<evidence type="ECO:0000313" key="9">
    <source>
        <dbReference type="Proteomes" id="UP000641625"/>
    </source>
</evidence>
<dbReference type="PANTHER" id="PTHR43806">
    <property type="entry name" value="PEPTIDASE S8"/>
    <property type="match status" value="1"/>
</dbReference>
<dbReference type="InterPro" id="IPR000209">
    <property type="entry name" value="Peptidase_S8/S53_dom"/>
</dbReference>
<feature type="domain" description="Peptidase S8/S53" evidence="7">
    <location>
        <begin position="186"/>
        <end position="463"/>
    </location>
</feature>
<reference evidence="8" key="1">
    <citation type="submission" date="2019-12" db="EMBL/GenBank/DDBJ databases">
        <title>Whole genome sequencing of Haloarcula argentinensis strain pws5.</title>
        <authorList>
            <person name="Verma D.K."/>
            <person name="Gopal K."/>
            <person name="Prasad E.S."/>
        </authorList>
    </citation>
    <scope>NUCLEOTIDE SEQUENCE</scope>
    <source>
        <strain evidence="8">Pws5</strain>
    </source>
</reference>
<dbReference type="InterPro" id="IPR050131">
    <property type="entry name" value="Peptidase_S8_subtilisin-like"/>
</dbReference>
<sequence length="524" mass="54373">MTRTKLTLGVASLLVVSALFSGVGAGQLFGDNDTQLTQASGGADGLPEWHVTVANGEVSALQSWANESDQRSVVRADNASNTAVIRADRLDVGYDVSSFRSLFGMDLSDRAYVTDIQPVWIHSKAEPVTLTNESDVPTPELSTYRSLTNRGAEYAPDGVAFAEDANEARLDEVRTVTGQDQVTATGQGQTIAVIDSGVNTANGRVFGNGSTASTPRILDASKDFVDNETVNASGFDAVEDPNGHGTHVASTAAANPTGTENDGMAPQADILALRALNEDGEGSTSDIADSVRYAADHDSDVIVMSLGSPISDGAINDAIDYAVEEQNVSAVVVAAGNDRQGTRWVASPASNPNDNTIAVAASNTTDNANASVGYFSNLGYHPGTTDNSGLRTQGQEVDVAAPGMKIVAQTPTTSGTVTNTTLTGTSMAAPVVAGGTTAVLEDRPDLKGNHTAVREELRDSARPMKHAAVAETGQGMFAGDNLNESVDPFSQQSKMTDEAAARDQFWQGLSDSSGGWLARLGVGA</sequence>
<protein>
    <submittedName>
        <fullName evidence="8">S8 family serine peptidase</fullName>
    </submittedName>
</protein>
<evidence type="ECO:0000256" key="5">
    <source>
        <dbReference type="PROSITE-ProRule" id="PRU01240"/>
    </source>
</evidence>
<gene>
    <name evidence="8" type="ORF">GOC77_13975</name>
</gene>
<comment type="caution">
    <text evidence="8">The sequence shown here is derived from an EMBL/GenBank/DDBJ whole genome shotgun (WGS) entry which is preliminary data.</text>
</comment>
<evidence type="ECO:0000256" key="6">
    <source>
        <dbReference type="RuleBase" id="RU003355"/>
    </source>
</evidence>
<evidence type="ECO:0000256" key="2">
    <source>
        <dbReference type="ARBA" id="ARBA00022670"/>
    </source>
</evidence>
<dbReference type="RefSeq" id="WP_170097796.1">
    <property type="nucleotide sequence ID" value="NZ_WOWA01000007.1"/>
</dbReference>
<dbReference type="Pfam" id="PF00082">
    <property type="entry name" value="Peptidase_S8"/>
    <property type="match status" value="1"/>
</dbReference>
<evidence type="ECO:0000256" key="3">
    <source>
        <dbReference type="ARBA" id="ARBA00022801"/>
    </source>
</evidence>
<dbReference type="PROSITE" id="PS00137">
    <property type="entry name" value="SUBTILASE_HIS"/>
    <property type="match status" value="1"/>
</dbReference>
<proteinExistence type="inferred from homology"/>
<feature type="active site" description="Charge relay system" evidence="5">
    <location>
        <position position="244"/>
    </location>
</feature>
<accession>A0A847UQ74</accession>
<dbReference type="Proteomes" id="UP000641625">
    <property type="component" value="Unassembled WGS sequence"/>
</dbReference>
<keyword evidence="4 5" id="KW-0720">Serine protease</keyword>
<dbReference type="AlphaFoldDB" id="A0A847UQ74"/>
<evidence type="ECO:0000259" key="7">
    <source>
        <dbReference type="Pfam" id="PF00082"/>
    </source>
</evidence>
<dbReference type="InterPro" id="IPR036852">
    <property type="entry name" value="Peptidase_S8/S53_dom_sf"/>
</dbReference>
<dbReference type="InterPro" id="IPR023828">
    <property type="entry name" value="Peptidase_S8_Ser-AS"/>
</dbReference>
<dbReference type="SUPFAM" id="SSF52743">
    <property type="entry name" value="Subtilisin-like"/>
    <property type="match status" value="1"/>
</dbReference>
<dbReference type="InterPro" id="IPR023827">
    <property type="entry name" value="Peptidase_S8_Asp-AS"/>
</dbReference>
<evidence type="ECO:0000256" key="1">
    <source>
        <dbReference type="ARBA" id="ARBA00011073"/>
    </source>
</evidence>
<dbReference type="PRINTS" id="PR00723">
    <property type="entry name" value="SUBTILISIN"/>
</dbReference>
<dbReference type="InterPro" id="IPR015500">
    <property type="entry name" value="Peptidase_S8_subtilisin-rel"/>
</dbReference>
<dbReference type="PROSITE" id="PS00136">
    <property type="entry name" value="SUBTILASE_ASP"/>
    <property type="match status" value="1"/>
</dbReference>
<evidence type="ECO:0000313" key="8">
    <source>
        <dbReference type="EMBL" id="NLV14371.1"/>
    </source>
</evidence>
<dbReference type="GO" id="GO:0004252">
    <property type="term" value="F:serine-type endopeptidase activity"/>
    <property type="evidence" value="ECO:0007669"/>
    <property type="project" value="UniProtKB-UniRule"/>
</dbReference>
<dbReference type="InterPro" id="IPR022398">
    <property type="entry name" value="Peptidase_S8_His-AS"/>
</dbReference>
<dbReference type="Gene3D" id="3.40.50.200">
    <property type="entry name" value="Peptidase S8/S53 domain"/>
    <property type="match status" value="1"/>
</dbReference>
<feature type="active site" description="Charge relay system" evidence="5">
    <location>
        <position position="195"/>
    </location>
</feature>
<dbReference type="GO" id="GO:0006508">
    <property type="term" value="P:proteolysis"/>
    <property type="evidence" value="ECO:0007669"/>
    <property type="project" value="UniProtKB-KW"/>
</dbReference>
<keyword evidence="3 5" id="KW-0378">Hydrolase</keyword>
<dbReference type="PROSITE" id="PS51892">
    <property type="entry name" value="SUBTILASE"/>
    <property type="match status" value="1"/>
</dbReference>
<evidence type="ECO:0000256" key="4">
    <source>
        <dbReference type="ARBA" id="ARBA00022825"/>
    </source>
</evidence>
<dbReference type="PANTHER" id="PTHR43806:SF11">
    <property type="entry name" value="CEREVISIN-RELATED"/>
    <property type="match status" value="1"/>
</dbReference>